<dbReference type="STRING" id="121845.A0A3Q0IQS5"/>
<dbReference type="Proteomes" id="UP000079169">
    <property type="component" value="Unplaced"/>
</dbReference>
<evidence type="ECO:0000313" key="2">
    <source>
        <dbReference type="Proteomes" id="UP000079169"/>
    </source>
</evidence>
<accession>A0A3Q0IQS5</accession>
<protein>
    <submittedName>
        <fullName evidence="3">Gelsolin-like protein 1</fullName>
    </submittedName>
</protein>
<keyword evidence="2" id="KW-1185">Reference proteome</keyword>
<dbReference type="GeneID" id="103508101"/>
<dbReference type="AlphaFoldDB" id="A0A3Q0IQS5"/>
<dbReference type="PaxDb" id="121845-A0A3Q0IQS5"/>
<proteinExistence type="predicted"/>
<name>A0A3Q0IQS5_DIACI</name>
<dbReference type="SUPFAM" id="SSF55753">
    <property type="entry name" value="Actin depolymerizing proteins"/>
    <property type="match status" value="1"/>
</dbReference>
<evidence type="ECO:0000256" key="1">
    <source>
        <dbReference type="SAM" id="MobiDB-lite"/>
    </source>
</evidence>
<dbReference type="InterPro" id="IPR029006">
    <property type="entry name" value="ADF-H/Gelsolin-like_dom_sf"/>
</dbReference>
<reference evidence="3" key="1">
    <citation type="submission" date="2025-08" db="UniProtKB">
        <authorList>
            <consortium name="RefSeq"/>
        </authorList>
    </citation>
    <scope>IDENTIFICATION</scope>
</reference>
<organism evidence="2 3">
    <name type="scientific">Diaphorina citri</name>
    <name type="common">Asian citrus psyllid</name>
    <dbReference type="NCBI Taxonomy" id="121845"/>
    <lineage>
        <taxon>Eukaryota</taxon>
        <taxon>Metazoa</taxon>
        <taxon>Ecdysozoa</taxon>
        <taxon>Arthropoda</taxon>
        <taxon>Hexapoda</taxon>
        <taxon>Insecta</taxon>
        <taxon>Pterygota</taxon>
        <taxon>Neoptera</taxon>
        <taxon>Paraneoptera</taxon>
        <taxon>Hemiptera</taxon>
        <taxon>Sternorrhyncha</taxon>
        <taxon>Psylloidea</taxon>
        <taxon>Psyllidae</taxon>
        <taxon>Diaphorininae</taxon>
        <taxon>Diaphorina</taxon>
    </lineage>
</organism>
<dbReference type="Gene3D" id="3.40.20.10">
    <property type="entry name" value="Severin"/>
    <property type="match status" value="1"/>
</dbReference>
<feature type="region of interest" description="Disordered" evidence="1">
    <location>
        <begin position="64"/>
        <end position="86"/>
    </location>
</feature>
<evidence type="ECO:0000313" key="3">
    <source>
        <dbReference type="RefSeq" id="XP_026678607.1"/>
    </source>
</evidence>
<dbReference type="RefSeq" id="XP_026678607.1">
    <property type="nucleotide sequence ID" value="XM_026822806.1"/>
</dbReference>
<sequence>MSETSTAGVDPAFANINTSFTTFLIWRVEKLELVAVPPEQYGRFYEGDSYLVFAASEPGKNIGPSSKVSFSPEVLGSNPGRGENYC</sequence>
<dbReference type="KEGG" id="dci:103508101"/>
<gene>
    <name evidence="3" type="primary">LOC103508101</name>
</gene>